<evidence type="ECO:0000313" key="2">
    <source>
        <dbReference type="EMBL" id="GEB48490.1"/>
    </source>
</evidence>
<sequence length="112" mass="11568">MGTLRFLPGRVKAPGTARTPSGGTGTHAHMNQRTGHHRTRPPAPHGATARLLRALAPGLLAVAALTGAAAPAQAAPPAVPAYAAPAKSCPTGTYWERHNKVCVPMSSPVRWL</sequence>
<dbReference type="AlphaFoldDB" id="A0A4Y3QWX7"/>
<feature type="region of interest" description="Disordered" evidence="1">
    <location>
        <begin position="1"/>
        <end position="45"/>
    </location>
</feature>
<name>A0A4Y3QWX7_STRCI</name>
<dbReference type="EMBL" id="BJMM01000003">
    <property type="protein sequence ID" value="GEB48490.1"/>
    <property type="molecule type" value="Genomic_DNA"/>
</dbReference>
<gene>
    <name evidence="2" type="ORF">SCA03_10410</name>
</gene>
<protein>
    <submittedName>
        <fullName evidence="2">Uncharacterized protein</fullName>
    </submittedName>
</protein>
<evidence type="ECO:0000256" key="1">
    <source>
        <dbReference type="SAM" id="MobiDB-lite"/>
    </source>
</evidence>
<organism evidence="2 3">
    <name type="scientific">Streptomyces cacaoi</name>
    <dbReference type="NCBI Taxonomy" id="1898"/>
    <lineage>
        <taxon>Bacteria</taxon>
        <taxon>Bacillati</taxon>
        <taxon>Actinomycetota</taxon>
        <taxon>Actinomycetes</taxon>
        <taxon>Kitasatosporales</taxon>
        <taxon>Streptomycetaceae</taxon>
        <taxon>Streptomyces</taxon>
    </lineage>
</organism>
<reference evidence="2 3" key="1">
    <citation type="submission" date="2019-06" db="EMBL/GenBank/DDBJ databases">
        <title>Whole genome shotgun sequence of Streptomyces cacaoi subsp. cacaoi NBRC 12748.</title>
        <authorList>
            <person name="Hosoyama A."/>
            <person name="Uohara A."/>
            <person name="Ohji S."/>
            <person name="Ichikawa N."/>
        </authorList>
    </citation>
    <scope>NUCLEOTIDE SEQUENCE [LARGE SCALE GENOMIC DNA]</scope>
    <source>
        <strain evidence="2 3">NBRC 12748</strain>
    </source>
</reference>
<evidence type="ECO:0000313" key="3">
    <source>
        <dbReference type="Proteomes" id="UP000319210"/>
    </source>
</evidence>
<dbReference type="Proteomes" id="UP000319210">
    <property type="component" value="Unassembled WGS sequence"/>
</dbReference>
<accession>A0A4Y3QWX7</accession>
<comment type="caution">
    <text evidence="2">The sequence shown here is derived from an EMBL/GenBank/DDBJ whole genome shotgun (WGS) entry which is preliminary data.</text>
</comment>
<keyword evidence="3" id="KW-1185">Reference proteome</keyword>
<proteinExistence type="predicted"/>